<comment type="caution">
    <text evidence="2">The sequence shown here is derived from an EMBL/GenBank/DDBJ whole genome shotgun (WGS) entry which is preliminary data.</text>
</comment>
<dbReference type="OrthoDB" id="2697418at2"/>
<feature type="compositionally biased region" description="Basic and acidic residues" evidence="1">
    <location>
        <begin position="117"/>
        <end position="131"/>
    </location>
</feature>
<feature type="region of interest" description="Disordered" evidence="1">
    <location>
        <begin position="106"/>
        <end position="176"/>
    </location>
</feature>
<dbReference type="EMBL" id="QBKR01000039">
    <property type="protein sequence ID" value="PTX49807.1"/>
    <property type="molecule type" value="Genomic_DNA"/>
</dbReference>
<keyword evidence="3" id="KW-1185">Reference proteome</keyword>
<gene>
    <name evidence="2" type="ORF">C8P63_1392</name>
</gene>
<evidence type="ECO:0000313" key="2">
    <source>
        <dbReference type="EMBL" id="PTX49807.1"/>
    </source>
</evidence>
<feature type="compositionally biased region" description="Polar residues" evidence="1">
    <location>
        <begin position="150"/>
        <end position="164"/>
    </location>
</feature>
<organism evidence="2 3">
    <name type="scientific">Melghirimyces profundicolus</name>
    <dbReference type="NCBI Taxonomy" id="1242148"/>
    <lineage>
        <taxon>Bacteria</taxon>
        <taxon>Bacillati</taxon>
        <taxon>Bacillota</taxon>
        <taxon>Bacilli</taxon>
        <taxon>Bacillales</taxon>
        <taxon>Thermoactinomycetaceae</taxon>
        <taxon>Melghirimyces</taxon>
    </lineage>
</organism>
<name>A0A2T6B149_9BACL</name>
<dbReference type="Proteomes" id="UP000244240">
    <property type="component" value="Unassembled WGS sequence"/>
</dbReference>
<evidence type="ECO:0000256" key="1">
    <source>
        <dbReference type="SAM" id="MobiDB-lite"/>
    </source>
</evidence>
<accession>A0A2T6B149</accession>
<evidence type="ECO:0000313" key="3">
    <source>
        <dbReference type="Proteomes" id="UP000244240"/>
    </source>
</evidence>
<sequence length="337" mass="38044">MNRVFYAEMERLAAFDSVEEFNRFIRKVRYLFADRLNGTDRELLDYMSRYAVKYIGVFGQKIATMGQALEKGSATVRRSLAKMEQLGILRRVPYIRPRKGGNGANLIVFNPGAVPESRPDPANDRPGDRPTDCPQLSARQHGETPEKKSISTQNNGRKNQNLYNQPDKVPVKEERPTYRDIHGQAPFHPGEAVMDAGYAGYNLPPSFARVLAPMGRSPRFVSFAWSKVRLAHRKSRLRPFFGLDTVLGKKSGCIRSCVGRSRPWGPPSSDRSATILEHCCTALCCTSLTTSRNRWRWRWNTFPGESDPRQYSPKVSLNALDCSNPHWVLFSSSVTSG</sequence>
<dbReference type="AlphaFoldDB" id="A0A2T6B149"/>
<proteinExistence type="predicted"/>
<reference evidence="2 3" key="1">
    <citation type="submission" date="2018-04" db="EMBL/GenBank/DDBJ databases">
        <title>Genomic Encyclopedia of Archaeal and Bacterial Type Strains, Phase II (KMG-II): from individual species to whole genera.</title>
        <authorList>
            <person name="Goeker M."/>
        </authorList>
    </citation>
    <scope>NUCLEOTIDE SEQUENCE [LARGE SCALE GENOMIC DNA]</scope>
    <source>
        <strain evidence="2 3">DSM 45787</strain>
    </source>
</reference>
<protein>
    <submittedName>
        <fullName evidence="2">Uncharacterized protein</fullName>
    </submittedName>
</protein>
<feature type="compositionally biased region" description="Basic and acidic residues" evidence="1">
    <location>
        <begin position="140"/>
        <end position="149"/>
    </location>
</feature>
<dbReference type="RefSeq" id="WP_108026388.1">
    <property type="nucleotide sequence ID" value="NZ_QBKR01000039.1"/>
</dbReference>